<organism evidence="1 2">
    <name type="scientific">Brachyspira aalborgi</name>
    <dbReference type="NCBI Taxonomy" id="29522"/>
    <lineage>
        <taxon>Bacteria</taxon>
        <taxon>Pseudomonadati</taxon>
        <taxon>Spirochaetota</taxon>
        <taxon>Spirochaetia</taxon>
        <taxon>Brachyspirales</taxon>
        <taxon>Brachyspiraceae</taxon>
        <taxon>Brachyspira</taxon>
    </lineage>
</organism>
<comment type="caution">
    <text evidence="1">The sequence shown here is derived from an EMBL/GenBank/DDBJ whole genome shotgun (WGS) entry which is preliminary data.</text>
</comment>
<dbReference type="Proteomes" id="UP000322307">
    <property type="component" value="Unassembled WGS sequence"/>
</dbReference>
<gene>
    <name evidence="1" type="ORF">EPJ84_01980</name>
</gene>
<name>A0A5C8FSU5_9SPIR</name>
<reference evidence="1 2" key="1">
    <citation type="journal article" date="1992" name="Lakartidningen">
        <title>[Penicillin V and not amoxicillin is the first choice preparation in acute otitis].</title>
        <authorList>
            <person name="Kamme C."/>
            <person name="Lundgren K."/>
            <person name="Prellner K."/>
        </authorList>
    </citation>
    <scope>NUCLEOTIDE SEQUENCE [LARGE SCALE GENOMIC DNA]</scope>
    <source>
        <strain evidence="1 2">PC3939II</strain>
    </source>
</reference>
<sequence>MKKFISKNGVIVNMDNVCYINYFNGKMTFTFNFPVSYLKTPLGPATEKMVCSEDEYKAIVNFLKSKDETYLEL</sequence>
<dbReference type="EMBL" id="SAYE01000004">
    <property type="protein sequence ID" value="TXJ52768.1"/>
    <property type="molecule type" value="Genomic_DNA"/>
</dbReference>
<proteinExistence type="predicted"/>
<dbReference type="AlphaFoldDB" id="A0A5C8FSU5"/>
<dbReference type="RefSeq" id="WP_147717444.1">
    <property type="nucleotide sequence ID" value="NZ_SAYE01000004.1"/>
</dbReference>
<protein>
    <submittedName>
        <fullName evidence="1">Uncharacterized protein</fullName>
    </submittedName>
</protein>
<accession>A0A5C8FSU5</accession>
<evidence type="ECO:0000313" key="2">
    <source>
        <dbReference type="Proteomes" id="UP000322307"/>
    </source>
</evidence>
<evidence type="ECO:0000313" key="1">
    <source>
        <dbReference type="EMBL" id="TXJ52768.1"/>
    </source>
</evidence>